<sequence>MNIPRPPAAERQRRTRIDRRETARHLLQTELDKLQGEERAIVERFIAKRQVARNVAREFNQNRSLGERVADRVAEVGGSWSFIIAFGVFLAVWMGINSFVLARAFDPYPYILLNLCLSCLAAIQAPIIMMSQNRQAASDRLRAENDYQVNVKSELEILQVHEKLNQLREQDWATLVELQNRQIEMLQQLLAQRDAPPAASS</sequence>
<accession>A0A4Q8LGM3</accession>
<dbReference type="Proteomes" id="UP000292627">
    <property type="component" value="Unassembled WGS sequence"/>
</dbReference>
<dbReference type="AlphaFoldDB" id="A0A4Q8LGM3"/>
<name>A0A4Q8LGM3_9GAMM</name>
<evidence type="ECO:0000256" key="1">
    <source>
        <dbReference type="SAM" id="Phobius"/>
    </source>
</evidence>
<protein>
    <submittedName>
        <fullName evidence="2">DUF1003 domain-containing protein</fullName>
    </submittedName>
</protein>
<evidence type="ECO:0000313" key="2">
    <source>
        <dbReference type="EMBL" id="TAA28384.1"/>
    </source>
</evidence>
<keyword evidence="1" id="KW-0472">Membrane</keyword>
<dbReference type="OrthoDB" id="9795736at2"/>
<dbReference type="PANTHER" id="PTHR41386:SF1">
    <property type="entry name" value="MEMBRANE PROTEIN"/>
    <property type="match status" value="1"/>
</dbReference>
<dbReference type="EMBL" id="SHMC01000001">
    <property type="protein sequence ID" value="TAA28384.1"/>
    <property type="molecule type" value="Genomic_DNA"/>
</dbReference>
<dbReference type="InterPro" id="IPR010406">
    <property type="entry name" value="DUF1003"/>
</dbReference>
<feature type="transmembrane region" description="Helical" evidence="1">
    <location>
        <begin position="108"/>
        <end position="130"/>
    </location>
</feature>
<keyword evidence="1" id="KW-1133">Transmembrane helix</keyword>
<proteinExistence type="predicted"/>
<comment type="caution">
    <text evidence="2">The sequence shown here is derived from an EMBL/GenBank/DDBJ whole genome shotgun (WGS) entry which is preliminary data.</text>
</comment>
<dbReference type="RefSeq" id="WP_130549954.1">
    <property type="nucleotide sequence ID" value="NZ_SHMC01000001.1"/>
</dbReference>
<reference evidence="2 3" key="1">
    <citation type="submission" date="2019-02" db="EMBL/GenBank/DDBJ databases">
        <title>WGS of Pseudoxanthomonas species novum from clinical isolates.</title>
        <authorList>
            <person name="Bernier A.-M."/>
            <person name="Bernard K."/>
            <person name="Vachon A."/>
        </authorList>
    </citation>
    <scope>NUCLEOTIDE SEQUENCE [LARGE SCALE GENOMIC DNA]</scope>
    <source>
        <strain evidence="2 3">NML171200</strain>
    </source>
</reference>
<organism evidence="2 3">
    <name type="scientific">Pseudoxanthomonas winnipegensis</name>
    <dbReference type="NCBI Taxonomy" id="2480810"/>
    <lineage>
        <taxon>Bacteria</taxon>
        <taxon>Pseudomonadati</taxon>
        <taxon>Pseudomonadota</taxon>
        <taxon>Gammaproteobacteria</taxon>
        <taxon>Lysobacterales</taxon>
        <taxon>Lysobacteraceae</taxon>
        <taxon>Pseudoxanthomonas</taxon>
    </lineage>
</organism>
<evidence type="ECO:0000313" key="3">
    <source>
        <dbReference type="Proteomes" id="UP000292627"/>
    </source>
</evidence>
<feature type="transmembrane region" description="Helical" evidence="1">
    <location>
        <begin position="73"/>
        <end position="96"/>
    </location>
</feature>
<dbReference type="Pfam" id="PF06210">
    <property type="entry name" value="DUF1003"/>
    <property type="match status" value="1"/>
</dbReference>
<gene>
    <name evidence="2" type="ORF">EA660_02000</name>
</gene>
<keyword evidence="1" id="KW-0812">Transmembrane</keyword>
<dbReference type="PANTHER" id="PTHR41386">
    <property type="entry name" value="INTEGRAL MEMBRANE PROTEIN-RELATED"/>
    <property type="match status" value="1"/>
</dbReference>